<gene>
    <name evidence="1" type="ORF">GM50_11600</name>
</gene>
<sequence>MQGMGTIHLANAAPTNVDNCKIANTNGQSVNLGFPRSPLLLPSTETVKVLVAGVDFSNAREAGTPKEMISPFELATVRDLVRGSTFNWRQGGS</sequence>
<comment type="caution">
    <text evidence="1">The sequence shown here is derived from an EMBL/GenBank/DDBJ whole genome shotgun (WGS) entry which is preliminary data.</text>
</comment>
<reference evidence="1" key="1">
    <citation type="submission" date="2014-05" db="EMBL/GenBank/DDBJ databases">
        <title>Key roles for freshwater Actinobacteria revealed by deep metagenomic sequencing.</title>
        <authorList>
            <person name="Ghai R."/>
            <person name="Mizuno C.M."/>
            <person name="Picazo A."/>
            <person name="Camacho A."/>
            <person name="Rodriguez-Valera F."/>
        </authorList>
    </citation>
    <scope>NUCLEOTIDE SEQUENCE</scope>
</reference>
<organism evidence="1">
    <name type="scientific">freshwater metagenome</name>
    <dbReference type="NCBI Taxonomy" id="449393"/>
    <lineage>
        <taxon>unclassified sequences</taxon>
        <taxon>metagenomes</taxon>
        <taxon>ecological metagenomes</taxon>
    </lineage>
</organism>
<protein>
    <submittedName>
        <fullName evidence="1">Uncharacterized protein</fullName>
    </submittedName>
</protein>
<name>A0A094QS26_9ZZZZ</name>
<accession>A0A094QS26</accession>
<proteinExistence type="predicted"/>
<dbReference type="AlphaFoldDB" id="A0A094QS26"/>
<evidence type="ECO:0000313" key="1">
    <source>
        <dbReference type="EMBL" id="KGA17456.1"/>
    </source>
</evidence>
<dbReference type="EMBL" id="JNSK01000042">
    <property type="protein sequence ID" value="KGA17456.1"/>
    <property type="molecule type" value="Genomic_DNA"/>
</dbReference>